<dbReference type="Gene3D" id="3.30.70.330">
    <property type="match status" value="1"/>
</dbReference>
<keyword evidence="7" id="KW-1185">Reference proteome</keyword>
<dbReference type="PANTHER" id="PTHR23236">
    <property type="entry name" value="EUKARYOTIC TRANSLATION INITIATION FACTOR 4B/4H"/>
    <property type="match status" value="1"/>
</dbReference>
<dbReference type="SMART" id="SM00360">
    <property type="entry name" value="RRM"/>
    <property type="match status" value="1"/>
</dbReference>
<evidence type="ECO:0000259" key="5">
    <source>
        <dbReference type="PROSITE" id="PS50102"/>
    </source>
</evidence>
<name>A0A8T0HRN8_CERPU</name>
<protein>
    <recommendedName>
        <fullName evidence="5">RRM domain-containing protein</fullName>
    </recommendedName>
</protein>
<dbReference type="AlphaFoldDB" id="A0A8T0HRN8"/>
<accession>A0A8T0HRN8</accession>
<keyword evidence="1" id="KW-0677">Repeat</keyword>
<evidence type="ECO:0000256" key="4">
    <source>
        <dbReference type="SAM" id="MobiDB-lite"/>
    </source>
</evidence>
<gene>
    <name evidence="6" type="ORF">KC19_VG191800</name>
</gene>
<dbReference type="SUPFAM" id="SSF54928">
    <property type="entry name" value="RNA-binding domain, RBD"/>
    <property type="match status" value="1"/>
</dbReference>
<dbReference type="EMBL" id="CM026426">
    <property type="protein sequence ID" value="KAG0573594.1"/>
    <property type="molecule type" value="Genomic_DNA"/>
</dbReference>
<comment type="caution">
    <text evidence="6">The sequence shown here is derived from an EMBL/GenBank/DDBJ whole genome shotgun (WGS) entry which is preliminary data.</text>
</comment>
<dbReference type="CDD" id="cd00590">
    <property type="entry name" value="RRM_SF"/>
    <property type="match status" value="1"/>
</dbReference>
<evidence type="ECO:0000256" key="2">
    <source>
        <dbReference type="ARBA" id="ARBA00022884"/>
    </source>
</evidence>
<organism evidence="6 7">
    <name type="scientific">Ceratodon purpureus</name>
    <name type="common">Fire moss</name>
    <name type="synonym">Dicranum purpureum</name>
    <dbReference type="NCBI Taxonomy" id="3225"/>
    <lineage>
        <taxon>Eukaryota</taxon>
        <taxon>Viridiplantae</taxon>
        <taxon>Streptophyta</taxon>
        <taxon>Embryophyta</taxon>
        <taxon>Bryophyta</taxon>
        <taxon>Bryophytina</taxon>
        <taxon>Bryopsida</taxon>
        <taxon>Dicranidae</taxon>
        <taxon>Pseudoditrichales</taxon>
        <taxon>Ditrichaceae</taxon>
        <taxon>Ceratodon</taxon>
    </lineage>
</organism>
<dbReference type="InterPro" id="IPR035979">
    <property type="entry name" value="RBD_domain_sf"/>
</dbReference>
<dbReference type="Proteomes" id="UP000822688">
    <property type="component" value="Chromosome V"/>
</dbReference>
<dbReference type="PROSITE" id="PS50102">
    <property type="entry name" value="RRM"/>
    <property type="match status" value="1"/>
</dbReference>
<dbReference type="PANTHER" id="PTHR23236:SF119">
    <property type="entry name" value="NUCLEAR RNA-BINDING PROTEIN SART-3"/>
    <property type="match status" value="1"/>
</dbReference>
<evidence type="ECO:0000313" key="6">
    <source>
        <dbReference type="EMBL" id="KAG0573594.1"/>
    </source>
</evidence>
<evidence type="ECO:0000256" key="1">
    <source>
        <dbReference type="ARBA" id="ARBA00022737"/>
    </source>
</evidence>
<dbReference type="InterPro" id="IPR000504">
    <property type="entry name" value="RRM_dom"/>
</dbReference>
<dbReference type="Pfam" id="PF00076">
    <property type="entry name" value="RRM_1"/>
    <property type="match status" value="1"/>
</dbReference>
<reference evidence="6" key="1">
    <citation type="submission" date="2020-06" db="EMBL/GenBank/DDBJ databases">
        <title>WGS assembly of Ceratodon purpureus strain R40.</title>
        <authorList>
            <person name="Carey S.B."/>
            <person name="Jenkins J."/>
            <person name="Shu S."/>
            <person name="Lovell J.T."/>
            <person name="Sreedasyam A."/>
            <person name="Maumus F."/>
            <person name="Tiley G.P."/>
            <person name="Fernandez-Pozo N."/>
            <person name="Barry K."/>
            <person name="Chen C."/>
            <person name="Wang M."/>
            <person name="Lipzen A."/>
            <person name="Daum C."/>
            <person name="Saski C.A."/>
            <person name="Payton A.C."/>
            <person name="Mcbreen J.C."/>
            <person name="Conrad R.E."/>
            <person name="Kollar L.M."/>
            <person name="Olsson S."/>
            <person name="Huttunen S."/>
            <person name="Landis J.B."/>
            <person name="Wickett N.J."/>
            <person name="Johnson M.G."/>
            <person name="Rensing S.A."/>
            <person name="Grimwood J."/>
            <person name="Schmutz J."/>
            <person name="Mcdaniel S.F."/>
        </authorList>
    </citation>
    <scope>NUCLEOTIDE SEQUENCE</scope>
    <source>
        <strain evidence="6">R40</strain>
    </source>
</reference>
<feature type="region of interest" description="Disordered" evidence="4">
    <location>
        <begin position="149"/>
        <end position="177"/>
    </location>
</feature>
<feature type="region of interest" description="Disordered" evidence="4">
    <location>
        <begin position="28"/>
        <end position="57"/>
    </location>
</feature>
<evidence type="ECO:0000256" key="3">
    <source>
        <dbReference type="PROSITE-ProRule" id="PRU00176"/>
    </source>
</evidence>
<sequence>MAQYELLRCLHLRFYYFAEQTRACSKLRQPKLSSAGSPKLALPNAPEGKGEGDAPLEGDPGKIFVGNLPYHVKREAVKEYFSQCGPVSDIIFIRSHSDPEKNKGYCFLFFGGPNPPAAAVRAADLDGAEFLGKLLRVIIDDGRWERDRRRQRERWVESGPEREPQSEWHEEREKASNDFRKLVEDQPKDVRKVVAAFKRI</sequence>
<proteinExistence type="predicted"/>
<keyword evidence="2 3" id="KW-0694">RNA-binding</keyword>
<dbReference type="InterPro" id="IPR012677">
    <property type="entry name" value="Nucleotide-bd_a/b_plait_sf"/>
</dbReference>
<dbReference type="GO" id="GO:0003723">
    <property type="term" value="F:RNA binding"/>
    <property type="evidence" value="ECO:0007669"/>
    <property type="project" value="UniProtKB-UniRule"/>
</dbReference>
<evidence type="ECO:0000313" key="7">
    <source>
        <dbReference type="Proteomes" id="UP000822688"/>
    </source>
</evidence>
<feature type="domain" description="RRM" evidence="5">
    <location>
        <begin position="61"/>
        <end position="142"/>
    </location>
</feature>